<organism evidence="5 6">
    <name type="scientific">Geodermatophilus arenarius</name>
    <dbReference type="NCBI Taxonomy" id="1137990"/>
    <lineage>
        <taxon>Bacteria</taxon>
        <taxon>Bacillati</taxon>
        <taxon>Actinomycetota</taxon>
        <taxon>Actinomycetes</taxon>
        <taxon>Geodermatophilales</taxon>
        <taxon>Geodermatophilaceae</taxon>
        <taxon>Geodermatophilus</taxon>
    </lineage>
</organism>
<dbReference type="InterPro" id="IPR016163">
    <property type="entry name" value="Ald_DH_C"/>
</dbReference>
<evidence type="ECO:0000313" key="5">
    <source>
        <dbReference type="EMBL" id="MFC4692952.1"/>
    </source>
</evidence>
<gene>
    <name evidence="5" type="ORF">ACFO3M_06070</name>
</gene>
<dbReference type="InterPro" id="IPR029510">
    <property type="entry name" value="Ald_DH_CS_GLU"/>
</dbReference>
<evidence type="ECO:0000256" key="3">
    <source>
        <dbReference type="RuleBase" id="RU003345"/>
    </source>
</evidence>
<keyword evidence="1 3" id="KW-0560">Oxidoreductase</keyword>
<dbReference type="Gene3D" id="3.40.309.10">
    <property type="entry name" value="Aldehyde Dehydrogenase, Chain A, domain 2"/>
    <property type="match status" value="1"/>
</dbReference>
<dbReference type="Gene3D" id="3.40.605.10">
    <property type="entry name" value="Aldehyde Dehydrogenase, Chain A, domain 1"/>
    <property type="match status" value="1"/>
</dbReference>
<feature type="domain" description="Aldehyde dehydrogenase" evidence="4">
    <location>
        <begin position="33"/>
        <end position="479"/>
    </location>
</feature>
<dbReference type="EMBL" id="JBHSGR010000005">
    <property type="protein sequence ID" value="MFC4692952.1"/>
    <property type="molecule type" value="Genomic_DNA"/>
</dbReference>
<protein>
    <submittedName>
        <fullName evidence="5">Aldehyde dehydrogenase family protein</fullName>
    </submittedName>
</protein>
<comment type="caution">
    <text evidence="5">The sequence shown here is derived from an EMBL/GenBank/DDBJ whole genome shotgun (WGS) entry which is preliminary data.</text>
</comment>
<proteinExistence type="inferred from homology"/>
<dbReference type="RefSeq" id="WP_387987555.1">
    <property type="nucleotide sequence ID" value="NZ_JBHSGR010000005.1"/>
</dbReference>
<dbReference type="PANTHER" id="PTHR11699">
    <property type="entry name" value="ALDEHYDE DEHYDROGENASE-RELATED"/>
    <property type="match status" value="1"/>
</dbReference>
<accession>A0ABV9LGD7</accession>
<dbReference type="PROSITE" id="PS00687">
    <property type="entry name" value="ALDEHYDE_DEHYDR_GLU"/>
    <property type="match status" value="1"/>
</dbReference>
<dbReference type="InterPro" id="IPR016161">
    <property type="entry name" value="Ald_DH/histidinol_DH"/>
</dbReference>
<name>A0ABV9LGD7_9ACTN</name>
<dbReference type="Pfam" id="PF00171">
    <property type="entry name" value="Aldedh"/>
    <property type="match status" value="1"/>
</dbReference>
<reference evidence="6" key="1">
    <citation type="journal article" date="2019" name="Int. J. Syst. Evol. Microbiol.">
        <title>The Global Catalogue of Microorganisms (GCM) 10K type strain sequencing project: providing services to taxonomists for standard genome sequencing and annotation.</title>
        <authorList>
            <consortium name="The Broad Institute Genomics Platform"/>
            <consortium name="The Broad Institute Genome Sequencing Center for Infectious Disease"/>
            <person name="Wu L."/>
            <person name="Ma J."/>
        </authorList>
    </citation>
    <scope>NUCLEOTIDE SEQUENCE [LARGE SCALE GENOMIC DNA]</scope>
    <source>
        <strain evidence="6">CCUG 62763</strain>
    </source>
</reference>
<dbReference type="SUPFAM" id="SSF53720">
    <property type="entry name" value="ALDH-like"/>
    <property type="match status" value="1"/>
</dbReference>
<sequence>MTTSPLFEYAPAPESRSIVDVAPSYGLFVDGEFVDGSGETMKTVNPATEEVLSEVAVGTEADVDRAVRAARRAYTRVWGPMRPADRGKYLFRIARILQERAREFAVLESLDNGKPIRESRDVDVPLAAAHFFYHAGWADKLAYAGLGTDPRPHGVAGQVIPWNFPLLMLAWKVAPALATGNTVVLKPAETTPLTALLFAEVCRQADLPPGVVNVVTGAGDTGRAVVEHEDVDKVAFTGSTEVGRSIARAVAGTRKALTLELGGKAANIVFDDAPIDQAVEGIVRGIFFNQGHVCCAGSRLLVQESVHDEVIASLQRRIGTLRVGDPLDKNTDIGAINSAEQLARIRELSEIGEAEGAQRWQPACDLPDRGFWFPPTVFTDVSPAHRIARDEVFGPVLSVLTFRTPDEAVAKANNSTYGLSAGIWTEKGSRILAIADRLRAGVVWANTFNQFDPTSPFGGYKQSGYGREGGRHGLAAYLKESSR</sequence>
<dbReference type="Proteomes" id="UP001596025">
    <property type="component" value="Unassembled WGS sequence"/>
</dbReference>
<comment type="similarity">
    <text evidence="3">Belongs to the aldehyde dehydrogenase family.</text>
</comment>
<keyword evidence="6" id="KW-1185">Reference proteome</keyword>
<feature type="active site" evidence="2">
    <location>
        <position position="260"/>
    </location>
</feature>
<dbReference type="InterPro" id="IPR016162">
    <property type="entry name" value="Ald_DH_N"/>
</dbReference>
<evidence type="ECO:0000313" key="6">
    <source>
        <dbReference type="Proteomes" id="UP001596025"/>
    </source>
</evidence>
<evidence type="ECO:0000259" key="4">
    <source>
        <dbReference type="Pfam" id="PF00171"/>
    </source>
</evidence>
<evidence type="ECO:0000256" key="1">
    <source>
        <dbReference type="ARBA" id="ARBA00023002"/>
    </source>
</evidence>
<dbReference type="InterPro" id="IPR015590">
    <property type="entry name" value="Aldehyde_DH_dom"/>
</dbReference>
<evidence type="ECO:0000256" key="2">
    <source>
        <dbReference type="PROSITE-ProRule" id="PRU10007"/>
    </source>
</evidence>